<keyword evidence="3" id="KW-1185">Reference proteome</keyword>
<gene>
    <name evidence="2" type="ORF">EZ437_08265</name>
</gene>
<evidence type="ECO:0000313" key="2">
    <source>
        <dbReference type="EMBL" id="TCD03929.1"/>
    </source>
</evidence>
<dbReference type="RefSeq" id="WP_131595008.1">
    <property type="nucleotide sequence ID" value="NZ_SJSL01000001.1"/>
</dbReference>
<comment type="caution">
    <text evidence="2">The sequence shown here is derived from an EMBL/GenBank/DDBJ whole genome shotgun (WGS) entry which is preliminary data.</text>
</comment>
<keyword evidence="1" id="KW-0732">Signal</keyword>
<organism evidence="2 3">
    <name type="scientific">Pedobacter psychroterrae</name>
    <dbReference type="NCBI Taxonomy" id="2530453"/>
    <lineage>
        <taxon>Bacteria</taxon>
        <taxon>Pseudomonadati</taxon>
        <taxon>Bacteroidota</taxon>
        <taxon>Sphingobacteriia</taxon>
        <taxon>Sphingobacteriales</taxon>
        <taxon>Sphingobacteriaceae</taxon>
        <taxon>Pedobacter</taxon>
    </lineage>
</organism>
<feature type="chain" id="PRO_5020456700" description="DUF4468 domain-containing protein" evidence="1">
    <location>
        <begin position="20"/>
        <end position="194"/>
    </location>
</feature>
<accession>A0A4R0NUX4</accession>
<reference evidence="2 3" key="1">
    <citation type="submission" date="2019-02" db="EMBL/GenBank/DDBJ databases">
        <title>Pedobacter sp. RP-1-14 sp. nov., isolated from Arctic soil.</title>
        <authorList>
            <person name="Dahal R.H."/>
        </authorList>
    </citation>
    <scope>NUCLEOTIDE SEQUENCE [LARGE SCALE GENOMIC DNA]</scope>
    <source>
        <strain evidence="2 3">RP-1-14</strain>
    </source>
</reference>
<protein>
    <recommendedName>
        <fullName evidence="4">DUF4468 domain-containing protein</fullName>
    </recommendedName>
</protein>
<dbReference type="EMBL" id="SJSL01000001">
    <property type="protein sequence ID" value="TCD03929.1"/>
    <property type="molecule type" value="Genomic_DNA"/>
</dbReference>
<feature type="signal peptide" evidence="1">
    <location>
        <begin position="1"/>
        <end position="19"/>
    </location>
</feature>
<proteinExistence type="predicted"/>
<evidence type="ECO:0000313" key="3">
    <source>
        <dbReference type="Proteomes" id="UP000293347"/>
    </source>
</evidence>
<evidence type="ECO:0008006" key="4">
    <source>
        <dbReference type="Google" id="ProtNLM"/>
    </source>
</evidence>
<evidence type="ECO:0000256" key="1">
    <source>
        <dbReference type="SAM" id="SignalP"/>
    </source>
</evidence>
<dbReference type="Proteomes" id="UP000293347">
    <property type="component" value="Unassembled WGS sequence"/>
</dbReference>
<sequence>MMRLIFLFPLWLFAMQISAQTASLPVDERGVHTFLEISELGAAKKETMPANVKHFFKSNAKALKLRSSKGDTAFTGTGKMILTKSTAGIGHPTAEVNYNILVELRENKYRLILTDYIVTPYERDRYANFVPSTTKYRLEDKPGKLNRGEWEGNMKYIITESGKLSAKLKTAMNTTQAISKPEAEKPAAVSTTKW</sequence>
<dbReference type="AlphaFoldDB" id="A0A4R0NUX4"/>
<name>A0A4R0NUX4_9SPHI</name>
<dbReference type="OrthoDB" id="794676at2"/>